<proteinExistence type="predicted"/>
<name>A0ACB9GQR4_9ASTR</name>
<protein>
    <submittedName>
        <fullName evidence="1">Uncharacterized protein</fullName>
    </submittedName>
</protein>
<organism evidence="1 2">
    <name type="scientific">Smallanthus sonchifolius</name>
    <dbReference type="NCBI Taxonomy" id="185202"/>
    <lineage>
        <taxon>Eukaryota</taxon>
        <taxon>Viridiplantae</taxon>
        <taxon>Streptophyta</taxon>
        <taxon>Embryophyta</taxon>
        <taxon>Tracheophyta</taxon>
        <taxon>Spermatophyta</taxon>
        <taxon>Magnoliopsida</taxon>
        <taxon>eudicotyledons</taxon>
        <taxon>Gunneridae</taxon>
        <taxon>Pentapetalae</taxon>
        <taxon>asterids</taxon>
        <taxon>campanulids</taxon>
        <taxon>Asterales</taxon>
        <taxon>Asteraceae</taxon>
        <taxon>Asteroideae</taxon>
        <taxon>Heliantheae alliance</taxon>
        <taxon>Millerieae</taxon>
        <taxon>Smallanthus</taxon>
    </lineage>
</organism>
<keyword evidence="2" id="KW-1185">Reference proteome</keyword>
<evidence type="ECO:0000313" key="2">
    <source>
        <dbReference type="Proteomes" id="UP001056120"/>
    </source>
</evidence>
<evidence type="ECO:0000313" key="1">
    <source>
        <dbReference type="EMBL" id="KAI3785425.1"/>
    </source>
</evidence>
<accession>A0ACB9GQR4</accession>
<reference evidence="1 2" key="2">
    <citation type="journal article" date="2022" name="Mol. Ecol. Resour.">
        <title>The genomes of chicory, endive, great burdock and yacon provide insights into Asteraceae paleo-polyploidization history and plant inulin production.</title>
        <authorList>
            <person name="Fan W."/>
            <person name="Wang S."/>
            <person name="Wang H."/>
            <person name="Wang A."/>
            <person name="Jiang F."/>
            <person name="Liu H."/>
            <person name="Zhao H."/>
            <person name="Xu D."/>
            <person name="Zhang Y."/>
        </authorList>
    </citation>
    <scope>NUCLEOTIDE SEQUENCE [LARGE SCALE GENOMIC DNA]</scope>
    <source>
        <strain evidence="2">cv. Yunnan</strain>
        <tissue evidence="1">Leaves</tissue>
    </source>
</reference>
<comment type="caution">
    <text evidence="1">The sequence shown here is derived from an EMBL/GenBank/DDBJ whole genome shotgun (WGS) entry which is preliminary data.</text>
</comment>
<gene>
    <name evidence="1" type="ORF">L1987_44543</name>
</gene>
<reference evidence="2" key="1">
    <citation type="journal article" date="2022" name="Mol. Ecol. Resour.">
        <title>The genomes of chicory, endive, great burdock and yacon provide insights into Asteraceae palaeo-polyploidization history and plant inulin production.</title>
        <authorList>
            <person name="Fan W."/>
            <person name="Wang S."/>
            <person name="Wang H."/>
            <person name="Wang A."/>
            <person name="Jiang F."/>
            <person name="Liu H."/>
            <person name="Zhao H."/>
            <person name="Xu D."/>
            <person name="Zhang Y."/>
        </authorList>
    </citation>
    <scope>NUCLEOTIDE SEQUENCE [LARGE SCALE GENOMIC DNA]</scope>
    <source>
        <strain evidence="2">cv. Yunnan</strain>
    </source>
</reference>
<dbReference type="EMBL" id="CM042031">
    <property type="protein sequence ID" value="KAI3785425.1"/>
    <property type="molecule type" value="Genomic_DNA"/>
</dbReference>
<dbReference type="Proteomes" id="UP001056120">
    <property type="component" value="Linkage Group LG14"/>
</dbReference>
<sequence>MALHKINSGIDILKNVEFAAHRIVFNKFQSVVSFMPTSTTATVLSLEIMERESEARGKIGDLDSCEIEGGDSNL</sequence>